<proteinExistence type="predicted"/>
<evidence type="ECO:0000259" key="1">
    <source>
        <dbReference type="Pfam" id="PF10047"/>
    </source>
</evidence>
<organism evidence="2 3">
    <name type="scientific">Desulfurobacterium pacificum</name>
    <dbReference type="NCBI Taxonomy" id="240166"/>
    <lineage>
        <taxon>Bacteria</taxon>
        <taxon>Pseudomonadati</taxon>
        <taxon>Aquificota</taxon>
        <taxon>Aquificia</taxon>
        <taxon>Desulfurobacteriales</taxon>
        <taxon>Desulfurobacteriaceae</taxon>
        <taxon>Desulfurobacterium</taxon>
    </lineage>
</organism>
<keyword evidence="3" id="KW-1185">Reference proteome</keyword>
<name>A0ABY1NN32_9BACT</name>
<gene>
    <name evidence="2" type="ORF">SAMN06265339_1244</name>
</gene>
<feature type="domain" description="DUF2281" evidence="1">
    <location>
        <begin position="2"/>
        <end position="60"/>
    </location>
</feature>
<dbReference type="EMBL" id="FXUB01000003">
    <property type="protein sequence ID" value="SMP14017.1"/>
    <property type="molecule type" value="Genomic_DNA"/>
</dbReference>
<dbReference type="Proteomes" id="UP001157911">
    <property type="component" value="Unassembled WGS sequence"/>
</dbReference>
<dbReference type="RefSeq" id="WP_283400703.1">
    <property type="nucleotide sequence ID" value="NZ_FXUB01000003.1"/>
</dbReference>
<reference evidence="2 3" key="1">
    <citation type="submission" date="2017-05" db="EMBL/GenBank/DDBJ databases">
        <authorList>
            <person name="Varghese N."/>
            <person name="Submissions S."/>
        </authorList>
    </citation>
    <scope>NUCLEOTIDE SEQUENCE [LARGE SCALE GENOMIC DNA]</scope>
    <source>
        <strain evidence="2 3">DSM 15522</strain>
    </source>
</reference>
<dbReference type="Pfam" id="PF10047">
    <property type="entry name" value="DUF2281"/>
    <property type="match status" value="1"/>
</dbReference>
<accession>A0ABY1NN32</accession>
<evidence type="ECO:0000313" key="3">
    <source>
        <dbReference type="Proteomes" id="UP001157911"/>
    </source>
</evidence>
<protein>
    <recommendedName>
        <fullName evidence="1">DUF2281 domain-containing protein</fullName>
    </recommendedName>
</protein>
<comment type="caution">
    <text evidence="2">The sequence shown here is derived from an EMBL/GenBank/DDBJ whole genome shotgun (WGS) entry which is preliminary data.</text>
</comment>
<evidence type="ECO:0000313" key="2">
    <source>
        <dbReference type="EMBL" id="SMP14017.1"/>
    </source>
</evidence>
<dbReference type="InterPro" id="IPR018739">
    <property type="entry name" value="DUF2281"/>
</dbReference>
<sequence length="66" mass="7889">MEIEELVAELPPDLRQEVIDFIEFLLEKRKQMERKTVNELSAFAGILESLPVEPLEYQEKVRNEWE</sequence>